<dbReference type="GO" id="GO:0016491">
    <property type="term" value="F:oxidoreductase activity"/>
    <property type="evidence" value="ECO:0007669"/>
    <property type="project" value="UniProtKB-KW"/>
</dbReference>
<keyword evidence="1" id="KW-0560">Oxidoreductase</keyword>
<dbReference type="InterPro" id="IPR036291">
    <property type="entry name" value="NAD(P)-bd_dom_sf"/>
</dbReference>
<comment type="caution">
    <text evidence="4">The sequence shown here is derived from an EMBL/GenBank/DDBJ whole genome shotgun (WGS) entry which is preliminary data.</text>
</comment>
<reference evidence="5" key="2">
    <citation type="submission" date="2024-04" db="EMBL/GenBank/DDBJ databases">
        <authorList>
            <person name="Chen Y."/>
            <person name="Shah S."/>
            <person name="Dougan E. K."/>
            <person name="Thang M."/>
            <person name="Chan C."/>
        </authorList>
    </citation>
    <scope>NUCLEOTIDE SEQUENCE [LARGE SCALE GENOMIC DNA]</scope>
</reference>
<dbReference type="Pfam" id="PF00106">
    <property type="entry name" value="adh_short"/>
    <property type="match status" value="1"/>
</dbReference>
<dbReference type="SUPFAM" id="SSF51735">
    <property type="entry name" value="NAD(P)-binding Rossmann-fold domains"/>
    <property type="match status" value="1"/>
</dbReference>
<keyword evidence="3" id="KW-0732">Signal</keyword>
<dbReference type="Proteomes" id="UP001152797">
    <property type="component" value="Unassembled WGS sequence"/>
</dbReference>
<feature type="transmembrane region" description="Helical" evidence="2">
    <location>
        <begin position="581"/>
        <end position="603"/>
    </location>
</feature>
<feature type="chain" id="PRO_5043270267" evidence="3">
    <location>
        <begin position="22"/>
        <end position="665"/>
    </location>
</feature>
<evidence type="ECO:0000313" key="6">
    <source>
        <dbReference type="EMBL" id="CAL4775342.1"/>
    </source>
</evidence>
<feature type="transmembrane region" description="Helical" evidence="2">
    <location>
        <begin position="372"/>
        <end position="392"/>
    </location>
</feature>
<gene>
    <name evidence="4" type="ORF">C1SCF055_LOCUS15259</name>
</gene>
<dbReference type="PRINTS" id="PR00081">
    <property type="entry name" value="GDHRDH"/>
</dbReference>
<dbReference type="EMBL" id="CAMXCT010001225">
    <property type="protein sequence ID" value="CAI3988030.1"/>
    <property type="molecule type" value="Genomic_DNA"/>
</dbReference>
<protein>
    <submittedName>
        <fullName evidence="6">WW domain-containing oxidoreductase</fullName>
    </submittedName>
</protein>
<organism evidence="4">
    <name type="scientific">Cladocopium goreaui</name>
    <dbReference type="NCBI Taxonomy" id="2562237"/>
    <lineage>
        <taxon>Eukaryota</taxon>
        <taxon>Sar</taxon>
        <taxon>Alveolata</taxon>
        <taxon>Dinophyceae</taxon>
        <taxon>Suessiales</taxon>
        <taxon>Symbiodiniaceae</taxon>
        <taxon>Cladocopium</taxon>
    </lineage>
</organism>
<name>A0A9P1CAL9_9DINO</name>
<keyword evidence="2" id="KW-0812">Transmembrane</keyword>
<dbReference type="EMBL" id="CAMXCT030001225">
    <property type="protein sequence ID" value="CAL4775342.1"/>
    <property type="molecule type" value="Genomic_DNA"/>
</dbReference>
<evidence type="ECO:0000313" key="7">
    <source>
        <dbReference type="Proteomes" id="UP001152797"/>
    </source>
</evidence>
<evidence type="ECO:0000313" key="5">
    <source>
        <dbReference type="EMBL" id="CAL1141405.1"/>
    </source>
</evidence>
<dbReference type="AlphaFoldDB" id="A0A9P1CAL9"/>
<feature type="signal peptide" evidence="3">
    <location>
        <begin position="1"/>
        <end position="21"/>
    </location>
</feature>
<dbReference type="InterPro" id="IPR002347">
    <property type="entry name" value="SDR_fam"/>
</dbReference>
<evidence type="ECO:0000256" key="2">
    <source>
        <dbReference type="SAM" id="Phobius"/>
    </source>
</evidence>
<keyword evidence="7" id="KW-1185">Reference proteome</keyword>
<accession>A0A9P1CAL9</accession>
<evidence type="ECO:0000256" key="3">
    <source>
        <dbReference type="SAM" id="SignalP"/>
    </source>
</evidence>
<sequence length="665" mass="72833">MRLPWLGASAALALAVVVVRSDVLWNGGRSVPLLNWWRAKGFERRQMEQIDLTGKVAFVTGASTGLGREVAMQLSRANASVLVGCRDVAKCRGDFGENAMQLDLADLQQTAAVAKKLATLPALHILVNNAGVATQFPYNLTVDGVETTFQVNYLGHFLLTQQLLPLLSRSPGSRVVHLTSGAHRAAPVEGVPLTLEGINDKNMGPYVRYGTAKLGNLLLAQEVDRRVGHRGVYSNAVHPGVVASEMLRLPNFQAMLGPWLGPVAYHAAQWRNRFFAYSVEEAALNVLYCAASPEIEARDLRGALIVPLAQVWPPRHAAAETGHGRRLWEFSEQLVAQSGRRKENPPWAAFGVTAWLAAFRAKYLFPYCVDLILVAFVLLWLASVFAAVYARFRIAEPTWYTYLCCALGVAVVAGPLCGDHIFRSLTQHYYRVGDLKTLHGVDVAVDKGDAMLDAGIVDFAQGNYLDGMRAWHFKHHTAYCVAPVVTNQTAGPVSGSYDFWAVGKDCCSLTSSDFRCGAWGHPHADRAIRVLADQDVPFYRLAVQQAETLYGLVAANPVFFKWSDDPESEVATWFAQAMRNFTFDLTVAFMVSLFALSCAAYRFSWMAPALAMTDELFVSGKSYGTGQGNNNLCVMGGSDECDHSKRSKGPCGKSMAELTVEMLNH</sequence>
<proteinExistence type="predicted"/>
<keyword evidence="2" id="KW-1133">Transmembrane helix</keyword>
<reference evidence="4" key="1">
    <citation type="submission" date="2022-10" db="EMBL/GenBank/DDBJ databases">
        <authorList>
            <person name="Chen Y."/>
            <person name="Dougan E. K."/>
            <person name="Chan C."/>
            <person name="Rhodes N."/>
            <person name="Thang M."/>
        </authorList>
    </citation>
    <scope>NUCLEOTIDE SEQUENCE</scope>
</reference>
<feature type="transmembrane region" description="Helical" evidence="2">
    <location>
        <begin position="398"/>
        <end position="418"/>
    </location>
</feature>
<evidence type="ECO:0000313" key="4">
    <source>
        <dbReference type="EMBL" id="CAI3988030.1"/>
    </source>
</evidence>
<dbReference type="PANTHER" id="PTHR43157">
    <property type="entry name" value="PHOSPHATIDYLINOSITOL-GLYCAN BIOSYNTHESIS CLASS F PROTEIN-RELATED"/>
    <property type="match status" value="1"/>
</dbReference>
<keyword evidence="2" id="KW-0472">Membrane</keyword>
<evidence type="ECO:0000256" key="1">
    <source>
        <dbReference type="ARBA" id="ARBA00023002"/>
    </source>
</evidence>
<dbReference type="OrthoDB" id="1274115at2759"/>
<dbReference type="Gene3D" id="3.40.50.720">
    <property type="entry name" value="NAD(P)-binding Rossmann-like Domain"/>
    <property type="match status" value="1"/>
</dbReference>
<dbReference type="EMBL" id="CAMXCT020001225">
    <property type="protein sequence ID" value="CAL1141405.1"/>
    <property type="molecule type" value="Genomic_DNA"/>
</dbReference>
<dbReference type="PANTHER" id="PTHR43157:SF31">
    <property type="entry name" value="PHOSPHATIDYLINOSITOL-GLYCAN BIOSYNTHESIS CLASS F PROTEIN"/>
    <property type="match status" value="1"/>
</dbReference>